<proteinExistence type="predicted"/>
<dbReference type="AlphaFoldDB" id="A0A084II63"/>
<dbReference type="Proteomes" id="UP000028302">
    <property type="component" value="Unassembled WGS sequence"/>
</dbReference>
<evidence type="ECO:0000313" key="2">
    <source>
        <dbReference type="Proteomes" id="UP000028302"/>
    </source>
</evidence>
<accession>A0A084II63</accession>
<protein>
    <submittedName>
        <fullName evidence="1">Uncharacterized protein</fullName>
    </submittedName>
</protein>
<dbReference type="EMBL" id="APNK01000031">
    <property type="protein sequence ID" value="KEZ76397.1"/>
    <property type="molecule type" value="Genomic_DNA"/>
</dbReference>
<evidence type="ECO:0000313" key="1">
    <source>
        <dbReference type="EMBL" id="KEZ76397.1"/>
    </source>
</evidence>
<organism evidence="1 2">
    <name type="scientific">Salinisphaera hydrothermalis (strain C41B8)</name>
    <dbReference type="NCBI Taxonomy" id="1304275"/>
    <lineage>
        <taxon>Bacteria</taxon>
        <taxon>Pseudomonadati</taxon>
        <taxon>Pseudomonadota</taxon>
        <taxon>Gammaproteobacteria</taxon>
        <taxon>Salinisphaerales</taxon>
        <taxon>Salinisphaeraceae</taxon>
        <taxon>Salinisphaera</taxon>
    </lineage>
</organism>
<comment type="caution">
    <text evidence="1">The sequence shown here is derived from an EMBL/GenBank/DDBJ whole genome shotgun (WGS) entry which is preliminary data.</text>
</comment>
<reference evidence="1 2" key="1">
    <citation type="submission" date="2013-03" db="EMBL/GenBank/DDBJ databases">
        <title>Salinisphaera hydrothermalis C41B8 Genome Sequencing.</title>
        <authorList>
            <person name="Li C."/>
            <person name="Lai Q."/>
            <person name="Shao Z."/>
        </authorList>
    </citation>
    <scope>NUCLEOTIDE SEQUENCE [LARGE SCALE GENOMIC DNA]</scope>
    <source>
        <strain evidence="1 2">C41B8</strain>
    </source>
</reference>
<dbReference type="RefSeq" id="WP_051883638.1">
    <property type="nucleotide sequence ID" value="NZ_APNK01000031.1"/>
</dbReference>
<keyword evidence="2" id="KW-1185">Reference proteome</keyword>
<dbReference type="eggNOG" id="ENOG502ZBFF">
    <property type="taxonomic scope" value="Bacteria"/>
</dbReference>
<name>A0A084II63_SALHC</name>
<sequence length="253" mass="27303">MNSGAADSVGAGLMASLLWIGLAAAAASDINQAPPVRYPSLPAAAAAVADFVPAGWRIERQARGDLNGDGRVDRALILHDDDPALRVRMPFDDSPPVDTNPRMLVVLFARTDGGFRCVLVNHTLIPRVENDRDNDPIDGVVASDFAIADGTLQIALGGFGAEIFQPAFTFRWIAGAFRLIAYQSMAVHRMDGSTREVHVDYTTRRVELRHGTVSDDKDTVRHRRLPPGPLPTLQAIGDGFGFDPLAEDNDATH</sequence>
<gene>
    <name evidence="1" type="ORF">C41B8_15325</name>
</gene>
<dbReference type="STRING" id="1304275.C41B8_15325"/>